<dbReference type="Proteomes" id="UP001060112">
    <property type="component" value="Chromosome"/>
</dbReference>
<dbReference type="InterPro" id="IPR024453">
    <property type="entry name" value="Peptidase_C92"/>
</dbReference>
<dbReference type="RefSeq" id="WP_290140665.1">
    <property type="nucleotide sequence ID" value="NZ_CP101620.1"/>
</dbReference>
<reference evidence="2" key="1">
    <citation type="submission" date="2022-07" db="EMBL/GenBank/DDBJ databases">
        <title>Faecal culturing of patients with breast cancer.</title>
        <authorList>
            <person name="Teng N.M.Y."/>
            <person name="Kiu R."/>
            <person name="Evans R."/>
            <person name="Baker D.J."/>
            <person name="Zenner C."/>
            <person name="Robinson S.D."/>
            <person name="Hall L.J."/>
        </authorList>
    </citation>
    <scope>NUCLEOTIDE SEQUENCE</scope>
    <source>
        <strain evidence="2">LH1062</strain>
    </source>
</reference>
<evidence type="ECO:0000313" key="3">
    <source>
        <dbReference type="Proteomes" id="UP001060112"/>
    </source>
</evidence>
<keyword evidence="3" id="KW-1185">Reference proteome</keyword>
<sequence>MKTKRKFITSLILCCSIFQIIGMTNVNALDTNYVDPKENEEMIERANKAPIEPDKVAQTRASYGTYPTRKGVILVTSDKYKGIIPLGHAAIIYTPTTVVESLSEGVTMGNNNWNTSKSQAYGVTVKSTSPTQDAKAADYCYNQRGYPYNYDFFNINTRTKFYCSQLVWAAYKDLYGIDLDTSSYGKAIYPMELHDTDKTSLIYRKK</sequence>
<protein>
    <recommendedName>
        <fullName evidence="4">Permuted papain-like amidase YaeF/Yiix C92 family enzyme</fullName>
    </recommendedName>
</protein>
<dbReference type="Gene3D" id="3.90.1720.10">
    <property type="entry name" value="endopeptidase domain like (from Nostoc punctiforme)"/>
    <property type="match status" value="1"/>
</dbReference>
<dbReference type="InterPro" id="IPR038765">
    <property type="entry name" value="Papain-like_cys_pep_sf"/>
</dbReference>
<feature type="chain" id="PRO_5045622047" description="Permuted papain-like amidase YaeF/Yiix C92 family enzyme" evidence="1">
    <location>
        <begin position="29"/>
        <end position="206"/>
    </location>
</feature>
<dbReference type="Pfam" id="PF05708">
    <property type="entry name" value="Peptidase_C92"/>
    <property type="match status" value="1"/>
</dbReference>
<evidence type="ECO:0000313" key="2">
    <source>
        <dbReference type="EMBL" id="UTY39528.1"/>
    </source>
</evidence>
<feature type="signal peptide" evidence="1">
    <location>
        <begin position="1"/>
        <end position="28"/>
    </location>
</feature>
<evidence type="ECO:0000256" key="1">
    <source>
        <dbReference type="SAM" id="SignalP"/>
    </source>
</evidence>
<name>A0ABY5I477_9FIRM</name>
<dbReference type="EMBL" id="CP101620">
    <property type="protein sequence ID" value="UTY39528.1"/>
    <property type="molecule type" value="Genomic_DNA"/>
</dbReference>
<evidence type="ECO:0008006" key="4">
    <source>
        <dbReference type="Google" id="ProtNLM"/>
    </source>
</evidence>
<accession>A0ABY5I477</accession>
<dbReference type="SUPFAM" id="SSF54001">
    <property type="entry name" value="Cysteine proteinases"/>
    <property type="match status" value="1"/>
</dbReference>
<organism evidence="2 3">
    <name type="scientific">Allocoprobacillus halotolerans</name>
    <dbReference type="NCBI Taxonomy" id="2944914"/>
    <lineage>
        <taxon>Bacteria</taxon>
        <taxon>Bacillati</taxon>
        <taxon>Bacillota</taxon>
        <taxon>Erysipelotrichia</taxon>
        <taxon>Erysipelotrichales</taxon>
        <taxon>Erysipelotrichaceae</taxon>
        <taxon>Allocoprobacillus</taxon>
    </lineage>
</organism>
<gene>
    <name evidence="2" type="ORF">NMU03_01445</name>
</gene>
<proteinExistence type="predicted"/>
<keyword evidence="1" id="KW-0732">Signal</keyword>